<keyword evidence="1" id="KW-1133">Transmembrane helix</keyword>
<sequence length="55" mass="5773">MTWLTIQTIAWCLVGFAVGALAAWLLAVMLYPHENEVVASAGEPAAPTDEAGEDA</sequence>
<reference evidence="2 3" key="1">
    <citation type="submission" date="2018-08" db="EMBL/GenBank/DDBJ databases">
        <title>Sequencing the genomes of 1000 actinobacteria strains.</title>
        <authorList>
            <person name="Klenk H.-P."/>
        </authorList>
    </citation>
    <scope>NUCLEOTIDE SEQUENCE [LARGE SCALE GENOMIC DNA]</scope>
    <source>
        <strain evidence="2 3">DSM 22967</strain>
    </source>
</reference>
<keyword evidence="3" id="KW-1185">Reference proteome</keyword>
<dbReference type="Proteomes" id="UP000256253">
    <property type="component" value="Unassembled WGS sequence"/>
</dbReference>
<comment type="caution">
    <text evidence="2">The sequence shown here is derived from an EMBL/GenBank/DDBJ whole genome shotgun (WGS) entry which is preliminary data.</text>
</comment>
<evidence type="ECO:0000313" key="2">
    <source>
        <dbReference type="EMBL" id="REF29472.1"/>
    </source>
</evidence>
<evidence type="ECO:0000256" key="1">
    <source>
        <dbReference type="SAM" id="Phobius"/>
    </source>
</evidence>
<dbReference type="RefSeq" id="WP_170143958.1">
    <property type="nucleotide sequence ID" value="NZ_QTUA01000001.1"/>
</dbReference>
<protein>
    <submittedName>
        <fullName evidence="2">Uncharacterized protein</fullName>
    </submittedName>
</protein>
<dbReference type="AlphaFoldDB" id="A0A3D9UJ59"/>
<organism evidence="2 3">
    <name type="scientific">Calidifontibacter indicus</name>
    <dbReference type="NCBI Taxonomy" id="419650"/>
    <lineage>
        <taxon>Bacteria</taxon>
        <taxon>Bacillati</taxon>
        <taxon>Actinomycetota</taxon>
        <taxon>Actinomycetes</taxon>
        <taxon>Micrococcales</taxon>
        <taxon>Dermacoccaceae</taxon>
        <taxon>Calidifontibacter</taxon>
    </lineage>
</organism>
<keyword evidence="1" id="KW-0812">Transmembrane</keyword>
<evidence type="ECO:0000313" key="3">
    <source>
        <dbReference type="Proteomes" id="UP000256253"/>
    </source>
</evidence>
<dbReference type="EMBL" id="QTUA01000001">
    <property type="protein sequence ID" value="REF29472.1"/>
    <property type="molecule type" value="Genomic_DNA"/>
</dbReference>
<gene>
    <name evidence="2" type="ORF">DFJ65_0423</name>
</gene>
<proteinExistence type="predicted"/>
<name>A0A3D9UJ59_9MICO</name>
<feature type="transmembrane region" description="Helical" evidence="1">
    <location>
        <begin position="6"/>
        <end position="31"/>
    </location>
</feature>
<keyword evidence="1" id="KW-0472">Membrane</keyword>
<accession>A0A3D9UJ59</accession>